<keyword evidence="2" id="KW-1185">Reference proteome</keyword>
<protein>
    <submittedName>
        <fullName evidence="1">Uncharacterized protein</fullName>
    </submittedName>
</protein>
<dbReference type="Proteomes" id="UP000499080">
    <property type="component" value="Unassembled WGS sequence"/>
</dbReference>
<name>A0A4Y2WNQ5_ARAVE</name>
<dbReference type="AlphaFoldDB" id="A0A4Y2WNQ5"/>
<comment type="caution">
    <text evidence="1">The sequence shown here is derived from an EMBL/GenBank/DDBJ whole genome shotgun (WGS) entry which is preliminary data.</text>
</comment>
<sequence>MCKKQQENGGTTLYSRIFRKHEVRVQENTALGKLQHQQTATRTTTVMATTMRSALITDQLAKNKTRRYSSNSEVVQRRLQSINTLTVDQHSHYCSWIRAQSFQCPHRLALMSHGIIWISAPNRDIKKIPVLLRSHISSPKWSPRSEVDGSIPLAFPYIPLYNCLPNHKTNLAWERLSMFVTIFCLELRQG</sequence>
<dbReference type="EMBL" id="BGPR01062905">
    <property type="protein sequence ID" value="GBO38244.1"/>
    <property type="molecule type" value="Genomic_DNA"/>
</dbReference>
<evidence type="ECO:0000313" key="1">
    <source>
        <dbReference type="EMBL" id="GBO38244.1"/>
    </source>
</evidence>
<accession>A0A4Y2WNQ5</accession>
<proteinExistence type="predicted"/>
<organism evidence="1 2">
    <name type="scientific">Araneus ventricosus</name>
    <name type="common">Orbweaver spider</name>
    <name type="synonym">Epeira ventricosa</name>
    <dbReference type="NCBI Taxonomy" id="182803"/>
    <lineage>
        <taxon>Eukaryota</taxon>
        <taxon>Metazoa</taxon>
        <taxon>Ecdysozoa</taxon>
        <taxon>Arthropoda</taxon>
        <taxon>Chelicerata</taxon>
        <taxon>Arachnida</taxon>
        <taxon>Araneae</taxon>
        <taxon>Araneomorphae</taxon>
        <taxon>Entelegynae</taxon>
        <taxon>Araneoidea</taxon>
        <taxon>Araneidae</taxon>
        <taxon>Araneus</taxon>
    </lineage>
</organism>
<gene>
    <name evidence="1" type="ORF">AVEN_128643_1</name>
</gene>
<evidence type="ECO:0000313" key="2">
    <source>
        <dbReference type="Proteomes" id="UP000499080"/>
    </source>
</evidence>
<reference evidence="1 2" key="1">
    <citation type="journal article" date="2019" name="Sci. Rep.">
        <title>Orb-weaving spider Araneus ventricosus genome elucidates the spidroin gene catalogue.</title>
        <authorList>
            <person name="Kono N."/>
            <person name="Nakamura H."/>
            <person name="Ohtoshi R."/>
            <person name="Moran D.A.P."/>
            <person name="Shinohara A."/>
            <person name="Yoshida Y."/>
            <person name="Fujiwara M."/>
            <person name="Mori M."/>
            <person name="Tomita M."/>
            <person name="Arakawa K."/>
        </authorList>
    </citation>
    <scope>NUCLEOTIDE SEQUENCE [LARGE SCALE GENOMIC DNA]</scope>
</reference>